<proteinExistence type="predicted"/>
<comment type="caution">
    <text evidence="1">The sequence shown here is derived from an EMBL/GenBank/DDBJ whole genome shotgun (WGS) entry which is preliminary data.</text>
</comment>
<evidence type="ECO:0000313" key="2">
    <source>
        <dbReference type="Proteomes" id="UP001634394"/>
    </source>
</evidence>
<protein>
    <submittedName>
        <fullName evidence="1">Uncharacterized protein</fullName>
    </submittedName>
</protein>
<dbReference type="EMBL" id="JBJQND010000016">
    <property type="protein sequence ID" value="KAL3847191.1"/>
    <property type="molecule type" value="Genomic_DNA"/>
</dbReference>
<evidence type="ECO:0000313" key="1">
    <source>
        <dbReference type="EMBL" id="KAL3847191.1"/>
    </source>
</evidence>
<organism evidence="1 2">
    <name type="scientific">Sinanodonta woodiana</name>
    <name type="common">Chinese pond mussel</name>
    <name type="synonym">Anodonta woodiana</name>
    <dbReference type="NCBI Taxonomy" id="1069815"/>
    <lineage>
        <taxon>Eukaryota</taxon>
        <taxon>Metazoa</taxon>
        <taxon>Spiralia</taxon>
        <taxon>Lophotrochozoa</taxon>
        <taxon>Mollusca</taxon>
        <taxon>Bivalvia</taxon>
        <taxon>Autobranchia</taxon>
        <taxon>Heteroconchia</taxon>
        <taxon>Palaeoheterodonta</taxon>
        <taxon>Unionida</taxon>
        <taxon>Unionoidea</taxon>
        <taxon>Unionidae</taxon>
        <taxon>Unioninae</taxon>
        <taxon>Sinanodonta</taxon>
    </lineage>
</organism>
<accession>A0ABD3UCI3</accession>
<dbReference type="AlphaFoldDB" id="A0ABD3UCI3"/>
<dbReference type="Proteomes" id="UP001634394">
    <property type="component" value="Unassembled WGS sequence"/>
</dbReference>
<keyword evidence="2" id="KW-1185">Reference proteome</keyword>
<gene>
    <name evidence="1" type="ORF">ACJMK2_018114</name>
</gene>
<sequence length="169" mass="18886">MSRQFPNHYFSISEQISHILDSVGYSQDDRNRKYIFGSRGEGSTGPGLQSDIDYLCQHNTIKVVSDLSQCDPIVTNYLMVKDNHTHPGYVKSQMVIISSDYIPVTLYLDIGNNNITAIDSLHRTLLTNTMLHGQGTVSGPALHDANYITALSFDTVYALRCSQWPQEGN</sequence>
<name>A0ABD3UCI3_SINWO</name>
<reference evidence="1 2" key="1">
    <citation type="submission" date="2024-11" db="EMBL/GenBank/DDBJ databases">
        <title>Chromosome-level genome assembly of the freshwater bivalve Anodonta woodiana.</title>
        <authorList>
            <person name="Chen X."/>
        </authorList>
    </citation>
    <scope>NUCLEOTIDE SEQUENCE [LARGE SCALE GENOMIC DNA]</scope>
    <source>
        <strain evidence="1">MN2024</strain>
        <tissue evidence="1">Gills</tissue>
    </source>
</reference>